<organism evidence="2 3">
    <name type="scientific">Fertoeibacter niger</name>
    <dbReference type="NCBI Taxonomy" id="2656921"/>
    <lineage>
        <taxon>Bacteria</taxon>
        <taxon>Pseudomonadati</taxon>
        <taxon>Pseudomonadota</taxon>
        <taxon>Alphaproteobacteria</taxon>
        <taxon>Rhodobacterales</taxon>
        <taxon>Paracoccaceae</taxon>
        <taxon>Fertoeibacter</taxon>
    </lineage>
</organism>
<comment type="caution">
    <text evidence="2">The sequence shown here is derived from an EMBL/GenBank/DDBJ whole genome shotgun (WGS) entry which is preliminary data.</text>
</comment>
<name>A0A8X8H3J5_9RHOB</name>
<feature type="chain" id="PRO_5036501116" description="HEAT repeat domain-containing protein" evidence="1">
    <location>
        <begin position="20"/>
        <end position="205"/>
    </location>
</feature>
<evidence type="ECO:0000313" key="2">
    <source>
        <dbReference type="EMBL" id="NUB46600.1"/>
    </source>
</evidence>
<protein>
    <recommendedName>
        <fullName evidence="4">HEAT repeat domain-containing protein</fullName>
    </recommendedName>
</protein>
<dbReference type="AlphaFoldDB" id="A0A8X8H3J5"/>
<proteinExistence type="predicted"/>
<gene>
    <name evidence="2" type="ORF">GEU84_019590</name>
</gene>
<evidence type="ECO:0000313" key="3">
    <source>
        <dbReference type="Proteomes" id="UP000484076"/>
    </source>
</evidence>
<dbReference type="EMBL" id="WHUT02000017">
    <property type="protein sequence ID" value="NUB46600.1"/>
    <property type="molecule type" value="Genomic_DNA"/>
</dbReference>
<feature type="signal peptide" evidence="1">
    <location>
        <begin position="1"/>
        <end position="19"/>
    </location>
</feature>
<dbReference type="RefSeq" id="WP_152828619.1">
    <property type="nucleotide sequence ID" value="NZ_WHUT02000017.1"/>
</dbReference>
<reference evidence="2" key="1">
    <citation type="submission" date="2020-05" db="EMBL/GenBank/DDBJ databases">
        <title>Fertoebacter nigrum gen. nov., sp. nov., a new member of the family Rhodobacteraceae.</title>
        <authorList>
            <person name="Szuroczki S."/>
            <person name="Abbaszade G."/>
            <person name="Buni D."/>
            <person name="Schumann P."/>
            <person name="Toth E."/>
        </authorList>
    </citation>
    <scope>NUCLEOTIDE SEQUENCE</scope>
    <source>
        <strain evidence="2">RG-N-1a</strain>
    </source>
</reference>
<sequence length="205" mass="21611">MIGRSLMLALAISCAPTLAAADANAVAAALQSWRDACSDPNPDLAVGYLGDAMATGNIDVRKACLRQILSSDNLDVQSAALRVLVASLPVIRFRTGKPNNGSAGGRAREISASLRHGLVFYASNGDAATATAQWSPLVRNTVPLETATGRVSVFGSSIHWAGTCYYDEGEVFDCQLSADLVEGDQLTGIFLIRDMEFPVTASLFD</sequence>
<evidence type="ECO:0000256" key="1">
    <source>
        <dbReference type="SAM" id="SignalP"/>
    </source>
</evidence>
<keyword evidence="3" id="KW-1185">Reference proteome</keyword>
<dbReference type="Proteomes" id="UP000484076">
    <property type="component" value="Unassembled WGS sequence"/>
</dbReference>
<evidence type="ECO:0008006" key="4">
    <source>
        <dbReference type="Google" id="ProtNLM"/>
    </source>
</evidence>
<keyword evidence="1" id="KW-0732">Signal</keyword>
<accession>A0A8X8H3J5</accession>